<name>A0A133PNI6_9FIRM</name>
<feature type="transmembrane region" description="Helical" evidence="1">
    <location>
        <begin position="184"/>
        <end position="206"/>
    </location>
</feature>
<gene>
    <name evidence="2" type="ORF">HMPREF3229_01013</name>
</gene>
<organism evidence="2">
    <name type="scientific">Peptoniphilus harei</name>
    <dbReference type="NCBI Taxonomy" id="54005"/>
    <lineage>
        <taxon>Bacteria</taxon>
        <taxon>Bacillati</taxon>
        <taxon>Bacillota</taxon>
        <taxon>Tissierellia</taxon>
        <taxon>Tissierellales</taxon>
        <taxon>Peptoniphilaceae</taxon>
        <taxon>Peptoniphilus</taxon>
    </lineage>
</organism>
<keyword evidence="1" id="KW-0812">Transmembrane</keyword>
<sequence>MNKKTISIILAYVGVLTGAGLASGQELMQYFVSFGKLGIFGLIVVGILHIFVGGIILQLGSHFIAESHIDVLEEVSEKFVTKFMDFALLLNCFLMGFVMIAGAGSNLNQQFGLKSWVGSLICTILIIVVGMMDFEKVTKVIGLFTPLILVFTLVGSFHTIVNSNPDFQALDALGKTLKASLPNIYISTINYFGLCMISSISMAFVLGGTRTDSSQARAGGMLGGSLVAILTFLVGITVFLGLNDVIDADIPMQVILNNINPYLGLAMSLVIFGMIFNTAISLFYSAARRLSLTEEKFKRNLIIFTLLGFGLSFMGFKKLMAILYPILGFLGTALIIILIVAWFKERDSIKSESKKRDQIEELTRKKLDDDLEFSRKDRQKLDKLAEASIIDDDKIKEAVEEEIEEEMEEEDNN</sequence>
<reference evidence="2 3" key="1">
    <citation type="submission" date="2016-01" db="EMBL/GenBank/DDBJ databases">
        <authorList>
            <person name="Oliw E.H."/>
        </authorList>
    </citation>
    <scope>NUCLEOTIDE SEQUENCE [LARGE SCALE GENOMIC DNA]</scope>
    <source>
        <strain evidence="2 3">CMW7756A</strain>
    </source>
</reference>
<dbReference type="EMBL" id="LRQE01000027">
    <property type="protein sequence ID" value="KXA30180.1"/>
    <property type="molecule type" value="Genomic_DNA"/>
</dbReference>
<comment type="caution">
    <text evidence="2">The sequence shown here is derived from an EMBL/GenBank/DDBJ whole genome shotgun (WGS) entry which is preliminary data.</text>
</comment>
<feature type="transmembrane region" description="Helical" evidence="1">
    <location>
        <begin position="40"/>
        <end position="65"/>
    </location>
</feature>
<feature type="transmembrane region" description="Helical" evidence="1">
    <location>
        <begin position="141"/>
        <end position="161"/>
    </location>
</feature>
<dbReference type="InterPro" id="IPR038728">
    <property type="entry name" value="YkvI-like"/>
</dbReference>
<keyword evidence="1" id="KW-1133">Transmembrane helix</keyword>
<feature type="transmembrane region" description="Helical" evidence="1">
    <location>
        <begin position="86"/>
        <end position="104"/>
    </location>
</feature>
<feature type="transmembrane region" description="Helical" evidence="1">
    <location>
        <begin position="218"/>
        <end position="242"/>
    </location>
</feature>
<keyword evidence="1" id="KW-0472">Membrane</keyword>
<protein>
    <recommendedName>
        <fullName evidence="4">Membrane protein YkvI</fullName>
    </recommendedName>
</protein>
<feature type="transmembrane region" description="Helical" evidence="1">
    <location>
        <begin position="322"/>
        <end position="343"/>
    </location>
</feature>
<evidence type="ECO:0008006" key="4">
    <source>
        <dbReference type="Google" id="ProtNLM"/>
    </source>
</evidence>
<evidence type="ECO:0000313" key="3">
    <source>
        <dbReference type="Proteomes" id="UP000070174"/>
    </source>
</evidence>
<evidence type="ECO:0000256" key="1">
    <source>
        <dbReference type="SAM" id="Phobius"/>
    </source>
</evidence>
<dbReference type="AlphaFoldDB" id="A0A133PNI6"/>
<feature type="transmembrane region" description="Helical" evidence="1">
    <location>
        <begin position="299"/>
        <end position="316"/>
    </location>
</feature>
<evidence type="ECO:0000313" key="2">
    <source>
        <dbReference type="EMBL" id="KXA30180.1"/>
    </source>
</evidence>
<accession>A0A133PNI6</accession>
<dbReference type="RefSeq" id="WP_060800149.1">
    <property type="nucleotide sequence ID" value="NZ_KQ957097.1"/>
</dbReference>
<feature type="transmembrane region" description="Helical" evidence="1">
    <location>
        <begin position="262"/>
        <end position="287"/>
    </location>
</feature>
<feature type="transmembrane region" description="Helical" evidence="1">
    <location>
        <begin position="116"/>
        <end position="134"/>
    </location>
</feature>
<dbReference type="Proteomes" id="UP000070174">
    <property type="component" value="Unassembled WGS sequence"/>
</dbReference>
<dbReference type="PATRIC" id="fig|54005.3.peg.1000"/>
<proteinExistence type="predicted"/>
<dbReference type="PANTHER" id="PTHR37814:SF1">
    <property type="entry name" value="MEMBRANE PROTEIN"/>
    <property type="match status" value="1"/>
</dbReference>
<dbReference type="PANTHER" id="PTHR37814">
    <property type="entry name" value="CONSERVED MEMBRANE PROTEIN"/>
    <property type="match status" value="1"/>
</dbReference>